<feature type="domain" description="Peptidase C39" evidence="1">
    <location>
        <begin position="1"/>
        <end position="108"/>
    </location>
</feature>
<evidence type="ECO:0000313" key="2">
    <source>
        <dbReference type="EMBL" id="GAA0728320.1"/>
    </source>
</evidence>
<dbReference type="Proteomes" id="UP001501758">
    <property type="component" value="Unassembled WGS sequence"/>
</dbReference>
<organism evidence="2 3">
    <name type="scientific">Aquimarina litoralis</name>
    <dbReference type="NCBI Taxonomy" id="584605"/>
    <lineage>
        <taxon>Bacteria</taxon>
        <taxon>Pseudomonadati</taxon>
        <taxon>Bacteroidota</taxon>
        <taxon>Flavobacteriia</taxon>
        <taxon>Flavobacteriales</taxon>
        <taxon>Flavobacteriaceae</taxon>
        <taxon>Aquimarina</taxon>
    </lineage>
</organism>
<comment type="caution">
    <text evidence="2">The sequence shown here is derived from an EMBL/GenBank/DDBJ whole genome shotgun (WGS) entry which is preliminary data.</text>
</comment>
<dbReference type="InterPro" id="IPR005074">
    <property type="entry name" value="Peptidase_C39"/>
</dbReference>
<dbReference type="PROSITE" id="PS50990">
    <property type="entry name" value="PEPTIDASE_C39"/>
    <property type="match status" value="1"/>
</dbReference>
<evidence type="ECO:0000259" key="1">
    <source>
        <dbReference type="PROSITE" id="PS50990"/>
    </source>
</evidence>
<protein>
    <recommendedName>
        <fullName evidence="1">Peptidase C39 domain-containing protein</fullName>
    </recommendedName>
</protein>
<dbReference type="Pfam" id="PF03412">
    <property type="entry name" value="Peptidase_C39"/>
    <property type="match status" value="1"/>
</dbReference>
<dbReference type="EMBL" id="BAAAGE010000003">
    <property type="protein sequence ID" value="GAA0728320.1"/>
    <property type="molecule type" value="Genomic_DNA"/>
</dbReference>
<reference evidence="2 3" key="1">
    <citation type="journal article" date="2019" name="Int. J. Syst. Evol. Microbiol.">
        <title>The Global Catalogue of Microorganisms (GCM) 10K type strain sequencing project: providing services to taxonomists for standard genome sequencing and annotation.</title>
        <authorList>
            <consortium name="The Broad Institute Genomics Platform"/>
            <consortium name="The Broad Institute Genome Sequencing Center for Infectious Disease"/>
            <person name="Wu L."/>
            <person name="Ma J."/>
        </authorList>
    </citation>
    <scope>NUCLEOTIDE SEQUENCE [LARGE SCALE GENOMIC DNA]</scope>
    <source>
        <strain evidence="2 3">JCM 15974</strain>
    </source>
</reference>
<proteinExistence type="predicted"/>
<dbReference type="Gene3D" id="3.90.70.10">
    <property type="entry name" value="Cysteine proteinases"/>
    <property type="match status" value="1"/>
</dbReference>
<gene>
    <name evidence="2" type="ORF">GCM10009430_37370</name>
</gene>
<accession>A0ABN1J585</accession>
<evidence type="ECO:0000313" key="3">
    <source>
        <dbReference type="Proteomes" id="UP001501758"/>
    </source>
</evidence>
<sequence>MVSQYFGKDIALKELEELSGMQNNGTTLLGLSEAAQSIGLKNLGVKISFDQLANEVPLPAIIHWNNNHFIVVYKVNKDTIWVSDPALGKIKYTKKEFCKGWLFRKASSSNEGIALLLEKTEDF</sequence>
<keyword evidence="3" id="KW-1185">Reference proteome</keyword>
<name>A0ABN1J585_9FLAO</name>